<feature type="transmembrane region" description="Helical" evidence="1">
    <location>
        <begin position="57"/>
        <end position="76"/>
    </location>
</feature>
<dbReference type="GO" id="GO:0055085">
    <property type="term" value="P:transmembrane transport"/>
    <property type="evidence" value="ECO:0007669"/>
    <property type="project" value="InterPro"/>
</dbReference>
<name>A0A172TU71_9BACT</name>
<dbReference type="Pfam" id="PF04120">
    <property type="entry name" value="Iron_permease"/>
    <property type="match status" value="1"/>
</dbReference>
<dbReference type="KEGG" id="fla:SY85_09245"/>
<keyword evidence="3" id="KW-1185">Reference proteome</keyword>
<dbReference type="Proteomes" id="UP000077177">
    <property type="component" value="Chromosome"/>
</dbReference>
<keyword evidence="1" id="KW-0472">Membrane</keyword>
<evidence type="ECO:0000256" key="1">
    <source>
        <dbReference type="SAM" id="Phobius"/>
    </source>
</evidence>
<dbReference type="OrthoDB" id="119761at2"/>
<dbReference type="RefSeq" id="WP_066403836.1">
    <property type="nucleotide sequence ID" value="NZ_CP011390.1"/>
</dbReference>
<feature type="transmembrane region" description="Helical" evidence="1">
    <location>
        <begin position="32"/>
        <end position="51"/>
    </location>
</feature>
<accession>A0A172TU71</accession>
<dbReference type="EMBL" id="CP011390">
    <property type="protein sequence ID" value="ANE50661.1"/>
    <property type="molecule type" value="Genomic_DNA"/>
</dbReference>
<gene>
    <name evidence="2" type="ORF">SY85_09245</name>
</gene>
<dbReference type="PATRIC" id="fig|1492898.3.peg.1990"/>
<dbReference type="STRING" id="1492898.SY85_09245"/>
<evidence type="ECO:0000313" key="2">
    <source>
        <dbReference type="EMBL" id="ANE50661.1"/>
    </source>
</evidence>
<keyword evidence="1" id="KW-1133">Transmembrane helix</keyword>
<proteinExistence type="predicted"/>
<dbReference type="AlphaFoldDB" id="A0A172TU71"/>
<organism evidence="2 3">
    <name type="scientific">Flavisolibacter tropicus</name>
    <dbReference type="NCBI Taxonomy" id="1492898"/>
    <lineage>
        <taxon>Bacteria</taxon>
        <taxon>Pseudomonadati</taxon>
        <taxon>Bacteroidota</taxon>
        <taxon>Chitinophagia</taxon>
        <taxon>Chitinophagales</taxon>
        <taxon>Chitinophagaceae</taxon>
        <taxon>Flavisolibacter</taxon>
    </lineage>
</organism>
<protein>
    <submittedName>
        <fullName evidence="2">Membrane protein</fullName>
    </submittedName>
</protein>
<reference evidence="2 3" key="2">
    <citation type="journal article" date="2016" name="Int. J. Syst. Evol. Microbiol.">
        <title>Flavisolibacter tropicus sp. nov., isolated from tropical soil.</title>
        <authorList>
            <person name="Lee J.J."/>
            <person name="Kang M.S."/>
            <person name="Kim G.S."/>
            <person name="Lee C.S."/>
            <person name="Lim S."/>
            <person name="Lee J."/>
            <person name="Roh S.H."/>
            <person name="Kang H."/>
            <person name="Ha J.M."/>
            <person name="Bae S."/>
            <person name="Jung H.Y."/>
            <person name="Kim M.K."/>
        </authorList>
    </citation>
    <scope>NUCLEOTIDE SEQUENCE [LARGE SCALE GENOMIC DNA]</scope>
    <source>
        <strain evidence="2 3">LCS9</strain>
    </source>
</reference>
<evidence type="ECO:0000313" key="3">
    <source>
        <dbReference type="Proteomes" id="UP000077177"/>
    </source>
</evidence>
<sequence>MTSSLNTSRKTGFSAKFETIANKVTRLAGSSYAFLIAFALILLWGITGPFFHFSDTWQLVINTSTTIVTFLMVFIIQQSQNKDSIALQLKLNELIACNEAASNRLIDVEDITQEELDTLKNFYVKLATLAKKENELFSSHSIDEAADIHNQKSQFAKNRVANRNIKPE</sequence>
<dbReference type="InterPro" id="IPR007251">
    <property type="entry name" value="Iron_permease_Fet4"/>
</dbReference>
<keyword evidence="1" id="KW-0812">Transmembrane</keyword>
<reference evidence="3" key="1">
    <citation type="submission" date="2015-01" db="EMBL/GenBank/DDBJ databases">
        <title>Flavisolibacter sp./LCS9/ whole genome sequencing.</title>
        <authorList>
            <person name="Kim M.K."/>
            <person name="Srinivasan S."/>
            <person name="Lee J.-J."/>
        </authorList>
    </citation>
    <scope>NUCLEOTIDE SEQUENCE [LARGE SCALE GENOMIC DNA]</scope>
    <source>
        <strain evidence="3">LCS9</strain>
    </source>
</reference>